<name>A0A327YVC4_9ACTN</name>
<feature type="region of interest" description="Disordered" evidence="1">
    <location>
        <begin position="143"/>
        <end position="169"/>
    </location>
</feature>
<dbReference type="SUPFAM" id="SSF51556">
    <property type="entry name" value="Metallo-dependent hydrolases"/>
    <property type="match status" value="1"/>
</dbReference>
<dbReference type="InterPro" id="IPR011059">
    <property type="entry name" value="Metal-dep_hydrolase_composite"/>
</dbReference>
<dbReference type="EMBL" id="QLMJ01000038">
    <property type="protein sequence ID" value="RAK24665.1"/>
    <property type="molecule type" value="Genomic_DNA"/>
</dbReference>
<proteinExistence type="predicted"/>
<dbReference type="InterPro" id="IPR051781">
    <property type="entry name" value="Metallo-dep_Hydrolase"/>
</dbReference>
<dbReference type="SUPFAM" id="SSF51338">
    <property type="entry name" value="Composite domain of metallo-dependent hydrolases"/>
    <property type="match status" value="2"/>
</dbReference>
<dbReference type="Gene3D" id="2.30.40.10">
    <property type="entry name" value="Urease, subunit C, domain 1"/>
    <property type="match status" value="1"/>
</dbReference>
<dbReference type="Gene3D" id="3.20.20.140">
    <property type="entry name" value="Metal-dependent hydrolases"/>
    <property type="match status" value="1"/>
</dbReference>
<accession>A0A327YVC4</accession>
<dbReference type="OrthoDB" id="3514520at2"/>
<dbReference type="RefSeq" id="WP_111655285.1">
    <property type="nucleotide sequence ID" value="NZ_JACHWI010000007.1"/>
</dbReference>
<reference evidence="3 4" key="1">
    <citation type="submission" date="2018-06" db="EMBL/GenBank/DDBJ databases">
        <title>Genomic Encyclopedia of Type Strains, Phase III (KMG-III): the genomes of soil and plant-associated and newly described type strains.</title>
        <authorList>
            <person name="Whitman W."/>
        </authorList>
    </citation>
    <scope>NUCLEOTIDE SEQUENCE [LARGE SCALE GENOMIC DNA]</scope>
    <source>
        <strain evidence="3 4">CGMCC 4.7090</strain>
    </source>
</reference>
<sequence>MARTVFTNGLVFDGSGSAPAPGEVIVDGDRVVEVRAGWSFKKEETDQIVDATGCTVMPGLIESHAHLTFPSAVGHIDPSFNPPLDVSFFHHIEGLPTELARAERNARILLDAGFTSAYSAGSLLPMPVEVILRDKIKAGAVPGPRMRAASMERDNHPVRPDGHTEPDWQGPDACRRWVHDMAKQGYDSVKFLLSNDDVFTPGGSQITQYTQEEANAAGEAAREAGVWLNCHAQSAESVKMAVRAGFRSIYHCTYADEEGLDLLESVKDTVFVSPAPGIIYANVHEGEEFGITREVALKMGSVDALEGMAAVYPEIRKRGIRALPGGDYGFPNNPIGRNARDLELFVDVLGYTPLEVLTAATKYGGELLDLGDIGMLKPSWIADVLVVRGNPAEDVRVLQNQDNLIAIMQAGRFHKAPA</sequence>
<dbReference type="AlphaFoldDB" id="A0A327YVC4"/>
<protein>
    <submittedName>
        <fullName evidence="3">Imidazolonepropionase-like amidohydrolase</fullName>
    </submittedName>
</protein>
<comment type="caution">
    <text evidence="3">The sequence shown here is derived from an EMBL/GenBank/DDBJ whole genome shotgun (WGS) entry which is preliminary data.</text>
</comment>
<dbReference type="PANTHER" id="PTHR43135">
    <property type="entry name" value="ALPHA-D-RIBOSE 1-METHYLPHOSPHONATE 5-TRIPHOSPHATE DIPHOSPHATASE"/>
    <property type="match status" value="1"/>
</dbReference>
<feature type="domain" description="Amidohydrolase-related" evidence="2">
    <location>
        <begin position="55"/>
        <end position="412"/>
    </location>
</feature>
<evidence type="ECO:0000259" key="2">
    <source>
        <dbReference type="Pfam" id="PF01979"/>
    </source>
</evidence>
<evidence type="ECO:0000313" key="3">
    <source>
        <dbReference type="EMBL" id="RAK24665.1"/>
    </source>
</evidence>
<dbReference type="GO" id="GO:0016810">
    <property type="term" value="F:hydrolase activity, acting on carbon-nitrogen (but not peptide) bonds"/>
    <property type="evidence" value="ECO:0007669"/>
    <property type="project" value="InterPro"/>
</dbReference>
<keyword evidence="4" id="KW-1185">Reference proteome</keyword>
<evidence type="ECO:0000256" key="1">
    <source>
        <dbReference type="SAM" id="MobiDB-lite"/>
    </source>
</evidence>
<evidence type="ECO:0000313" key="4">
    <source>
        <dbReference type="Proteomes" id="UP000249341"/>
    </source>
</evidence>
<dbReference type="PANTHER" id="PTHR43135:SF3">
    <property type="entry name" value="ALPHA-D-RIBOSE 1-METHYLPHOSPHONATE 5-TRIPHOSPHATE DIPHOSPHATASE"/>
    <property type="match status" value="1"/>
</dbReference>
<keyword evidence="3" id="KW-0378">Hydrolase</keyword>
<organism evidence="3 4">
    <name type="scientific">Actinoplanes lutulentus</name>
    <dbReference type="NCBI Taxonomy" id="1287878"/>
    <lineage>
        <taxon>Bacteria</taxon>
        <taxon>Bacillati</taxon>
        <taxon>Actinomycetota</taxon>
        <taxon>Actinomycetes</taxon>
        <taxon>Micromonosporales</taxon>
        <taxon>Micromonosporaceae</taxon>
        <taxon>Actinoplanes</taxon>
    </lineage>
</organism>
<dbReference type="Pfam" id="PF01979">
    <property type="entry name" value="Amidohydro_1"/>
    <property type="match status" value="1"/>
</dbReference>
<feature type="compositionally biased region" description="Basic and acidic residues" evidence="1">
    <location>
        <begin position="150"/>
        <end position="166"/>
    </location>
</feature>
<dbReference type="Proteomes" id="UP000249341">
    <property type="component" value="Unassembled WGS sequence"/>
</dbReference>
<gene>
    <name evidence="3" type="ORF">B0I29_1388</name>
</gene>
<dbReference type="InterPro" id="IPR032466">
    <property type="entry name" value="Metal_Hydrolase"/>
</dbReference>
<dbReference type="InterPro" id="IPR006680">
    <property type="entry name" value="Amidohydro-rel"/>
</dbReference>